<sequence length="343" mass="37194">MVILLSGKLPPELLTRYILSRTGIRDPSVIVGPSIGEDAAIIDIGNGKILVMHVDPITGAVENIGWLAVHIACNDIAVRGVKPRWLLPVLFLPRDIDESVIDSITKGIDEATKDLEVSIVGGHSEYTLDLDRVLISMTAIGVGDKNRYVSTRGARVGDVVIVTKTIAIEGTAILSTDFRDILIKLGVSSDIVERGSRFIKDISVVREALALAEAGYVSSMHDPTEGGLLGGLIEIAYASNKTIEVWEESIPIAEETMAIASALKIDPLRLISSGTLIAVVSSNRVDEALNLLNSLGIRATVIGRVVDALDGYVILHKENGSIEKIATLYVRDELYRVWEKWRR</sequence>
<protein>
    <submittedName>
        <fullName evidence="4">Hydrogenase assembly protein HupF</fullName>
    </submittedName>
</protein>
<organism evidence="4">
    <name type="scientific">Ignisphaera aggregans</name>
    <dbReference type="NCBI Taxonomy" id="334771"/>
    <lineage>
        <taxon>Archaea</taxon>
        <taxon>Thermoproteota</taxon>
        <taxon>Thermoprotei</taxon>
        <taxon>Desulfurococcales</taxon>
        <taxon>Desulfurococcaceae</taxon>
        <taxon>Ignisphaera</taxon>
    </lineage>
</organism>
<proteinExistence type="inferred from homology"/>
<dbReference type="InterPro" id="IPR016188">
    <property type="entry name" value="PurM-like_N"/>
</dbReference>
<gene>
    <name evidence="4" type="ORF">ENT99_00900</name>
</gene>
<comment type="caution">
    <text evidence="4">The sequence shown here is derived from an EMBL/GenBank/DDBJ whole genome shotgun (WGS) entry which is preliminary data.</text>
</comment>
<dbReference type="GO" id="GO:0051604">
    <property type="term" value="P:protein maturation"/>
    <property type="evidence" value="ECO:0007669"/>
    <property type="project" value="TreeGrafter"/>
</dbReference>
<evidence type="ECO:0000259" key="2">
    <source>
        <dbReference type="Pfam" id="PF00586"/>
    </source>
</evidence>
<dbReference type="SUPFAM" id="SSF55326">
    <property type="entry name" value="PurM N-terminal domain-like"/>
    <property type="match status" value="1"/>
</dbReference>
<comment type="similarity">
    <text evidence="1">Belongs to the HypE family.</text>
</comment>
<dbReference type="CDD" id="cd06061">
    <property type="entry name" value="PurM-like1"/>
    <property type="match status" value="1"/>
</dbReference>
<evidence type="ECO:0000256" key="1">
    <source>
        <dbReference type="ARBA" id="ARBA00006243"/>
    </source>
</evidence>
<feature type="domain" description="PurM-like N-terminal" evidence="2">
    <location>
        <begin position="36"/>
        <end position="142"/>
    </location>
</feature>
<name>A0A832ARK4_9CREN</name>
<dbReference type="PANTHER" id="PTHR30303:SF4">
    <property type="entry name" value="HYDROGENASE EXPRESSION_FORMATION PROTEIN HYPE"/>
    <property type="match status" value="1"/>
</dbReference>
<dbReference type="Gene3D" id="3.90.650.10">
    <property type="entry name" value="PurM-like C-terminal domain"/>
    <property type="match status" value="1"/>
</dbReference>
<dbReference type="AlphaFoldDB" id="A0A832ARK4"/>
<reference evidence="4" key="1">
    <citation type="journal article" date="2020" name="mSystems">
        <title>Genome- and Community-Level Interaction Insights into Carbon Utilization and Element Cycling Functions of Hydrothermarchaeota in Hydrothermal Sediment.</title>
        <authorList>
            <person name="Zhou Z."/>
            <person name="Liu Y."/>
            <person name="Xu W."/>
            <person name="Pan J."/>
            <person name="Luo Z.H."/>
            <person name="Li M."/>
        </authorList>
    </citation>
    <scope>NUCLEOTIDE SEQUENCE</scope>
    <source>
        <strain evidence="4">SpSt-629</strain>
    </source>
</reference>
<dbReference type="Gene3D" id="3.30.1330.10">
    <property type="entry name" value="PurM-like, N-terminal domain"/>
    <property type="match status" value="1"/>
</dbReference>
<evidence type="ECO:0000313" key="4">
    <source>
        <dbReference type="EMBL" id="HFQ78246.1"/>
    </source>
</evidence>
<dbReference type="EMBL" id="DTAU01000017">
    <property type="protein sequence ID" value="HFQ78246.1"/>
    <property type="molecule type" value="Genomic_DNA"/>
</dbReference>
<dbReference type="PANTHER" id="PTHR30303">
    <property type="entry name" value="HYDROGENASE ISOENZYMES FORMATION PROTEIN HYPE"/>
    <property type="match status" value="1"/>
</dbReference>
<dbReference type="InterPro" id="IPR036676">
    <property type="entry name" value="PurM-like_C_sf"/>
</dbReference>
<dbReference type="SUPFAM" id="SSF56042">
    <property type="entry name" value="PurM C-terminal domain-like"/>
    <property type="match status" value="1"/>
</dbReference>
<dbReference type="Pfam" id="PF02769">
    <property type="entry name" value="AIRS_C"/>
    <property type="match status" value="1"/>
</dbReference>
<dbReference type="InterPro" id="IPR036921">
    <property type="entry name" value="PurM-like_N_sf"/>
</dbReference>
<dbReference type="PIRSF" id="PIRSF005644">
    <property type="entry name" value="Hdrgns_mtr_HypE"/>
    <property type="match status" value="1"/>
</dbReference>
<feature type="domain" description="PurM-like C-terminal" evidence="3">
    <location>
        <begin position="155"/>
        <end position="314"/>
    </location>
</feature>
<dbReference type="InterPro" id="IPR010918">
    <property type="entry name" value="PurM-like_C_dom"/>
</dbReference>
<dbReference type="Pfam" id="PF00586">
    <property type="entry name" value="AIRS"/>
    <property type="match status" value="1"/>
</dbReference>
<dbReference type="InterPro" id="IPR011854">
    <property type="entry name" value="HypE"/>
</dbReference>
<evidence type="ECO:0000259" key="3">
    <source>
        <dbReference type="Pfam" id="PF02769"/>
    </source>
</evidence>
<accession>A0A832ARK4</accession>